<keyword evidence="2" id="KW-0889">Transcription antitermination</keyword>
<dbReference type="InterPro" id="IPR006027">
    <property type="entry name" value="NusB_RsmB_TIM44"/>
</dbReference>
<proteinExistence type="inferred from homology"/>
<dbReference type="Proteomes" id="UP000297454">
    <property type="component" value="Unassembled WGS sequence"/>
</dbReference>
<accession>A0A4R9C1A1</accession>
<dbReference type="PANTHER" id="PTHR11078:SF3">
    <property type="entry name" value="ANTITERMINATION NUSB DOMAIN-CONTAINING PROTEIN"/>
    <property type="match status" value="1"/>
</dbReference>
<evidence type="ECO:0000259" key="6">
    <source>
        <dbReference type="Pfam" id="PF01029"/>
    </source>
</evidence>
<evidence type="ECO:0000256" key="5">
    <source>
        <dbReference type="ARBA" id="ARBA00023163"/>
    </source>
</evidence>
<feature type="domain" description="NusB/RsmB/TIM44" evidence="6">
    <location>
        <begin position="6"/>
        <end position="128"/>
    </location>
</feature>
<organism evidence="7 8">
    <name type="scientific">Helcococcus ovis</name>
    <dbReference type="NCBI Taxonomy" id="72026"/>
    <lineage>
        <taxon>Bacteria</taxon>
        <taxon>Bacillati</taxon>
        <taxon>Bacillota</taxon>
        <taxon>Tissierellia</taxon>
        <taxon>Tissierellales</taxon>
        <taxon>Peptoniphilaceae</taxon>
        <taxon>Helcococcus</taxon>
    </lineage>
</organism>
<dbReference type="GO" id="GO:0003723">
    <property type="term" value="F:RNA binding"/>
    <property type="evidence" value="ECO:0007669"/>
    <property type="project" value="UniProtKB-KW"/>
</dbReference>
<dbReference type="Pfam" id="PF01029">
    <property type="entry name" value="NusB"/>
    <property type="match status" value="1"/>
</dbReference>
<dbReference type="PANTHER" id="PTHR11078">
    <property type="entry name" value="N UTILIZATION SUBSTANCE PROTEIN B-RELATED"/>
    <property type="match status" value="1"/>
</dbReference>
<keyword evidence="5" id="KW-0804">Transcription</keyword>
<dbReference type="GO" id="GO:0006353">
    <property type="term" value="P:DNA-templated transcription termination"/>
    <property type="evidence" value="ECO:0007669"/>
    <property type="project" value="InterPro"/>
</dbReference>
<dbReference type="EMBL" id="SCFR01000027">
    <property type="protein sequence ID" value="TFF64913.1"/>
    <property type="molecule type" value="Genomic_DNA"/>
</dbReference>
<name>A0A4R9C1A1_9FIRM</name>
<dbReference type="AlphaFoldDB" id="A0A4R9C1A1"/>
<dbReference type="GO" id="GO:0005829">
    <property type="term" value="C:cytosol"/>
    <property type="evidence" value="ECO:0007669"/>
    <property type="project" value="TreeGrafter"/>
</dbReference>
<protein>
    <submittedName>
        <fullName evidence="7">Transcription antitermination factor NusB</fullName>
    </submittedName>
</protein>
<sequence>MNRVDERKWVIKIIFQNEFNEIDLKKLDFYITENGLEPSKFIVSSLTSILKNIEKIDEIIKSKLQTNRSFENMLPIEKAILRVSINEFVIQKHVPTSVSINEAVECAKEFSNPDSYKFINGILSSVAKDI</sequence>
<evidence type="ECO:0000256" key="4">
    <source>
        <dbReference type="ARBA" id="ARBA00023015"/>
    </source>
</evidence>
<dbReference type="InterPro" id="IPR011605">
    <property type="entry name" value="NusB_fam"/>
</dbReference>
<comment type="caution">
    <text evidence="7">The sequence shown here is derived from an EMBL/GenBank/DDBJ whole genome shotgun (WGS) entry which is preliminary data.</text>
</comment>
<dbReference type="SUPFAM" id="SSF48013">
    <property type="entry name" value="NusB-like"/>
    <property type="match status" value="1"/>
</dbReference>
<dbReference type="NCBIfam" id="TIGR01951">
    <property type="entry name" value="nusB"/>
    <property type="match status" value="1"/>
</dbReference>
<evidence type="ECO:0000256" key="3">
    <source>
        <dbReference type="ARBA" id="ARBA00022884"/>
    </source>
</evidence>
<evidence type="ECO:0000313" key="8">
    <source>
        <dbReference type="Proteomes" id="UP000297454"/>
    </source>
</evidence>
<evidence type="ECO:0000256" key="1">
    <source>
        <dbReference type="ARBA" id="ARBA00005952"/>
    </source>
</evidence>
<dbReference type="GO" id="GO:0031564">
    <property type="term" value="P:transcription antitermination"/>
    <property type="evidence" value="ECO:0007669"/>
    <property type="project" value="UniProtKB-KW"/>
</dbReference>
<gene>
    <name evidence="7" type="primary">nusB</name>
    <name evidence="7" type="ORF">EQF91_06910</name>
</gene>
<comment type="similarity">
    <text evidence="1">Belongs to the NusB family.</text>
</comment>
<keyword evidence="3" id="KW-0694">RNA-binding</keyword>
<evidence type="ECO:0000313" key="7">
    <source>
        <dbReference type="EMBL" id="TFF64913.1"/>
    </source>
</evidence>
<evidence type="ECO:0000256" key="2">
    <source>
        <dbReference type="ARBA" id="ARBA00022814"/>
    </source>
</evidence>
<dbReference type="Gene3D" id="1.10.940.10">
    <property type="entry name" value="NusB-like"/>
    <property type="match status" value="1"/>
</dbReference>
<keyword evidence="8" id="KW-1185">Reference proteome</keyword>
<keyword evidence="4" id="KW-0805">Transcription regulation</keyword>
<dbReference type="RefSeq" id="WP_134744340.1">
    <property type="nucleotide sequence ID" value="NZ_CP119761.1"/>
</dbReference>
<reference evidence="7 8" key="1">
    <citation type="submission" date="2019-01" db="EMBL/GenBank/DDBJ databases">
        <title>Draft Genome Sequences of Helcococcus ovis Strains Isolated from the Uterus and Vagina of Dairy Cows with Metritis.</title>
        <authorList>
            <person name="Cunha F."/>
            <person name="Jeon S.J."/>
            <person name="Kutzer P."/>
            <person name="Galvao K.N."/>
        </authorList>
    </citation>
    <scope>NUCLEOTIDE SEQUENCE [LARGE SCALE GENOMIC DNA]</scope>
    <source>
        <strain evidence="7 8">KG-37</strain>
    </source>
</reference>
<dbReference type="InterPro" id="IPR035926">
    <property type="entry name" value="NusB-like_sf"/>
</dbReference>